<name>A0A3M6ETG9_9PSED</name>
<feature type="compositionally biased region" description="Basic and acidic residues" evidence="1">
    <location>
        <begin position="24"/>
        <end position="33"/>
    </location>
</feature>
<evidence type="ECO:0000313" key="3">
    <source>
        <dbReference type="Proteomes" id="UP000269872"/>
    </source>
</evidence>
<organism evidence="2 3">
    <name type="scientific">Pseudomonas caricapapayae</name>
    <dbReference type="NCBI Taxonomy" id="46678"/>
    <lineage>
        <taxon>Bacteria</taxon>
        <taxon>Pseudomonadati</taxon>
        <taxon>Pseudomonadota</taxon>
        <taxon>Gammaproteobacteria</taxon>
        <taxon>Pseudomonadales</taxon>
        <taxon>Pseudomonadaceae</taxon>
        <taxon>Pseudomonas</taxon>
    </lineage>
</organism>
<sequence>MLRTVYNAEHSNAGTQSIGTAVKELSRRSDSHAPHHKSNTGYFRCLNSFALAASMDRGTMVRLSNRIS</sequence>
<protein>
    <submittedName>
        <fullName evidence="2">Uncharacterized protein</fullName>
    </submittedName>
</protein>
<proteinExistence type="predicted"/>
<evidence type="ECO:0000313" key="2">
    <source>
        <dbReference type="EMBL" id="RMV70824.1"/>
    </source>
</evidence>
<comment type="caution">
    <text evidence="2">The sequence shown here is derived from an EMBL/GenBank/DDBJ whole genome shotgun (WGS) entry which is preliminary data.</text>
</comment>
<feature type="compositionally biased region" description="Polar residues" evidence="1">
    <location>
        <begin position="9"/>
        <end position="19"/>
    </location>
</feature>
<dbReference type="AlphaFoldDB" id="A0A3M6ETG9"/>
<dbReference type="Proteomes" id="UP000269872">
    <property type="component" value="Unassembled WGS sequence"/>
</dbReference>
<evidence type="ECO:0000256" key="1">
    <source>
        <dbReference type="SAM" id="MobiDB-lite"/>
    </source>
</evidence>
<feature type="region of interest" description="Disordered" evidence="1">
    <location>
        <begin position="1"/>
        <end position="39"/>
    </location>
</feature>
<gene>
    <name evidence="2" type="ORF">ALP05_102003</name>
</gene>
<dbReference type="EMBL" id="RBUY01000177">
    <property type="protein sequence ID" value="RMV70824.1"/>
    <property type="molecule type" value="Genomic_DNA"/>
</dbReference>
<reference evidence="2 3" key="1">
    <citation type="submission" date="2018-08" db="EMBL/GenBank/DDBJ databases">
        <title>Recombination of ecologically and evolutionarily significant loci maintains genetic cohesion in the Pseudomonas syringae species complex.</title>
        <authorList>
            <person name="Dillon M."/>
            <person name="Thakur S."/>
            <person name="Almeida R.N.D."/>
            <person name="Weir B.S."/>
            <person name="Guttman D.S."/>
        </authorList>
    </citation>
    <scope>NUCLEOTIDE SEQUENCE [LARGE SCALE GENOMIC DNA]</scope>
    <source>
        <strain evidence="2 3">ICMP 7496</strain>
    </source>
</reference>
<accession>A0A3M6ETG9</accession>